<organism evidence="1 2">
    <name type="scientific">Camellia lanceoleosa</name>
    <dbReference type="NCBI Taxonomy" id="1840588"/>
    <lineage>
        <taxon>Eukaryota</taxon>
        <taxon>Viridiplantae</taxon>
        <taxon>Streptophyta</taxon>
        <taxon>Embryophyta</taxon>
        <taxon>Tracheophyta</taxon>
        <taxon>Spermatophyta</taxon>
        <taxon>Magnoliopsida</taxon>
        <taxon>eudicotyledons</taxon>
        <taxon>Gunneridae</taxon>
        <taxon>Pentapetalae</taxon>
        <taxon>asterids</taxon>
        <taxon>Ericales</taxon>
        <taxon>Theaceae</taxon>
        <taxon>Camellia</taxon>
    </lineage>
</organism>
<proteinExistence type="predicted"/>
<dbReference type="EMBL" id="CM045761">
    <property type="protein sequence ID" value="KAI8015852.1"/>
    <property type="molecule type" value="Genomic_DNA"/>
</dbReference>
<keyword evidence="2" id="KW-1185">Reference proteome</keyword>
<dbReference type="Proteomes" id="UP001060215">
    <property type="component" value="Chromosome 4"/>
</dbReference>
<gene>
    <name evidence="1" type="ORF">LOK49_LG05G03344</name>
</gene>
<sequence>MVDAGRIRMLTSLHASQESTQQQQHVDQNNASMELINSVTGTDEEGRPRQAVLTFAARRFLLMDETFLLQNRLTLRAIESKKSYNRDLFLFLYFLLIIVSAITSFKNHHEKSPISGKSILYMNRHQTKEWKGWMQSSDPADNDAWKDKGTGQLAMKCKEGVNKGTRESKPTILVRNDVCFFLLFLLFPS</sequence>
<protein>
    <submittedName>
        <fullName evidence="1">Protein REDUCED WALL ACETYLATION 3</fullName>
    </submittedName>
</protein>
<evidence type="ECO:0000313" key="1">
    <source>
        <dbReference type="EMBL" id="KAI8015852.1"/>
    </source>
</evidence>
<evidence type="ECO:0000313" key="2">
    <source>
        <dbReference type="Proteomes" id="UP001060215"/>
    </source>
</evidence>
<reference evidence="1 2" key="1">
    <citation type="journal article" date="2022" name="Plant J.">
        <title>Chromosome-level genome of Camellia lanceoleosa provides a valuable resource for understanding genome evolution and self-incompatibility.</title>
        <authorList>
            <person name="Gong W."/>
            <person name="Xiao S."/>
            <person name="Wang L."/>
            <person name="Liao Z."/>
            <person name="Chang Y."/>
            <person name="Mo W."/>
            <person name="Hu G."/>
            <person name="Li W."/>
            <person name="Zhao G."/>
            <person name="Zhu H."/>
            <person name="Hu X."/>
            <person name="Ji K."/>
            <person name="Xiang X."/>
            <person name="Song Q."/>
            <person name="Yuan D."/>
            <person name="Jin S."/>
            <person name="Zhang L."/>
        </authorList>
    </citation>
    <scope>NUCLEOTIDE SEQUENCE [LARGE SCALE GENOMIC DNA]</scope>
    <source>
        <strain evidence="1">SQ_2022a</strain>
    </source>
</reference>
<name>A0ACC0HTN5_9ERIC</name>
<comment type="caution">
    <text evidence="1">The sequence shown here is derived from an EMBL/GenBank/DDBJ whole genome shotgun (WGS) entry which is preliminary data.</text>
</comment>
<accession>A0ACC0HTN5</accession>